<keyword evidence="4" id="KW-0378">Hydrolase</keyword>
<dbReference type="Gene3D" id="3.40.710.10">
    <property type="entry name" value="DD-peptidase/beta-lactamase superfamily"/>
    <property type="match status" value="1"/>
</dbReference>
<reference evidence="6 7" key="1">
    <citation type="submission" date="2021-03" db="EMBL/GenBank/DDBJ databases">
        <title>Pseudidiomarina terrestris, a new bacterium isolated from saline soil.</title>
        <authorList>
            <person name="Galisteo C."/>
            <person name="De La Haba R."/>
            <person name="Sanchez-Porro C."/>
            <person name="Ventosa A."/>
        </authorList>
    </citation>
    <scope>NUCLEOTIDE SEQUENCE [LARGE SCALE GENOMIC DNA]</scope>
    <source>
        <strain evidence="4 7">1APP75-32.1</strain>
        <strain evidence="6">1APR75-15</strain>
        <strain evidence="5">1ASR75-15</strain>
    </source>
</reference>
<dbReference type="GO" id="GO:0016787">
    <property type="term" value="F:hydrolase activity"/>
    <property type="evidence" value="ECO:0007669"/>
    <property type="project" value="UniProtKB-KW"/>
</dbReference>
<dbReference type="Proteomes" id="UP001169491">
    <property type="component" value="Unassembled WGS sequence"/>
</dbReference>
<dbReference type="InterPro" id="IPR001466">
    <property type="entry name" value="Beta-lactam-related"/>
</dbReference>
<gene>
    <name evidence="4" type="ORF">J6I90_00975</name>
    <name evidence="5" type="ORF">J6I92_02930</name>
</gene>
<dbReference type="PANTHER" id="PTHR43283">
    <property type="entry name" value="BETA-LACTAMASE-RELATED"/>
    <property type="match status" value="1"/>
</dbReference>
<evidence type="ECO:0000313" key="6">
    <source>
        <dbReference type="Proteomes" id="UP001169491"/>
    </source>
</evidence>
<dbReference type="InterPro" id="IPR027843">
    <property type="entry name" value="DUF4440"/>
</dbReference>
<dbReference type="PANTHER" id="PTHR43283:SF18">
    <property type="match status" value="1"/>
</dbReference>
<dbReference type="InterPro" id="IPR032710">
    <property type="entry name" value="NTF2-like_dom_sf"/>
</dbReference>
<evidence type="ECO:0000313" key="4">
    <source>
        <dbReference type="EMBL" id="MDN7123450.1"/>
    </source>
</evidence>
<proteinExistence type="predicted"/>
<feature type="domain" description="Beta-lactamase-related" evidence="2">
    <location>
        <begin position="168"/>
        <end position="459"/>
    </location>
</feature>
<sequence>MMRYLWLVLLLMSCAVGAQDDSDFTVEMAELDREFFKRSFNECDNDYLRQHIADDLVFYHDQGGMQDAKTFLRNTQNAICSGSEFKPTRQLIPGSLESFPLYDNGELYGAIQHGEHAFYLSQPDRKPVLTSTAKFTHTWRLSDGKWQLSAAMSYDHQAPYDVEQALLQVLADANMTALGLGVIKAGEVASAQVYGTLDGVTPAPQDSLFKVASLTKPIVTLLTLQLVHAGKLSLDEPLSAYWLDPDIADDERAHLLTPRVVLAHQTGFDNWRRLSATGKLTFNYTPGEGFGYSGEGFEYLRIALENKFDQSLEELAEAYVFAPAGMADTHFWWNPKVDEQRYAKNFDENGELHPKTRYFEANAAANLLTTVADYTAFMQYIFQQQRLMPELYALMAEPSQQLGEQHYFSLGWEILAGLKDGEHAVLHTGKDPGVNTLAIFFPQSKNAYVIFMNGDNSLPVMEHLLPSLYSGSELWNRR</sequence>
<keyword evidence="1" id="KW-0732">Signal</keyword>
<evidence type="ECO:0000259" key="3">
    <source>
        <dbReference type="Pfam" id="PF14534"/>
    </source>
</evidence>
<evidence type="ECO:0000256" key="1">
    <source>
        <dbReference type="SAM" id="SignalP"/>
    </source>
</evidence>
<evidence type="ECO:0000259" key="2">
    <source>
        <dbReference type="Pfam" id="PF00144"/>
    </source>
</evidence>
<dbReference type="Proteomes" id="UP001169492">
    <property type="component" value="Unassembled WGS sequence"/>
</dbReference>
<dbReference type="InterPro" id="IPR012338">
    <property type="entry name" value="Beta-lactam/transpept-like"/>
</dbReference>
<comment type="caution">
    <text evidence="4">The sequence shown here is derived from an EMBL/GenBank/DDBJ whole genome shotgun (WGS) entry which is preliminary data.</text>
</comment>
<organism evidence="4 7">
    <name type="scientific">Pseudidiomarina terrestris</name>
    <dbReference type="NCBI Taxonomy" id="2820060"/>
    <lineage>
        <taxon>Bacteria</taxon>
        <taxon>Pseudomonadati</taxon>
        <taxon>Pseudomonadota</taxon>
        <taxon>Gammaproteobacteria</taxon>
        <taxon>Alteromonadales</taxon>
        <taxon>Idiomarinaceae</taxon>
        <taxon>Pseudidiomarina</taxon>
    </lineage>
</organism>
<dbReference type="RefSeq" id="WP_301773794.1">
    <property type="nucleotide sequence ID" value="NZ_JAGGJB010000001.1"/>
</dbReference>
<accession>A0AAW7QX96</accession>
<feature type="chain" id="PRO_5043476819" evidence="1">
    <location>
        <begin position="19"/>
        <end position="478"/>
    </location>
</feature>
<dbReference type="AlphaFoldDB" id="A0AAW7QX96"/>
<dbReference type="EMBL" id="JAGGJC010000001">
    <property type="protein sequence ID" value="MDN7128825.1"/>
    <property type="molecule type" value="Genomic_DNA"/>
</dbReference>
<dbReference type="Gene3D" id="3.10.450.50">
    <property type="match status" value="1"/>
</dbReference>
<dbReference type="Pfam" id="PF00144">
    <property type="entry name" value="Beta-lactamase"/>
    <property type="match status" value="1"/>
</dbReference>
<dbReference type="InterPro" id="IPR050789">
    <property type="entry name" value="Diverse_Enzym_Activities"/>
</dbReference>
<keyword evidence="6" id="KW-1185">Reference proteome</keyword>
<dbReference type="SUPFAM" id="SSF54427">
    <property type="entry name" value="NTF2-like"/>
    <property type="match status" value="1"/>
</dbReference>
<protein>
    <submittedName>
        <fullName evidence="4">Class A beta-lactamase-related serine hydrolase</fullName>
    </submittedName>
</protein>
<name>A0AAW7QX96_9GAMM</name>
<dbReference type="EMBL" id="JAGGJB010000001">
    <property type="protein sequence ID" value="MDN7123450.1"/>
    <property type="molecule type" value="Genomic_DNA"/>
</dbReference>
<dbReference type="Pfam" id="PF14534">
    <property type="entry name" value="DUF4440"/>
    <property type="match status" value="1"/>
</dbReference>
<evidence type="ECO:0000313" key="7">
    <source>
        <dbReference type="Proteomes" id="UP001169492"/>
    </source>
</evidence>
<feature type="domain" description="DUF4440" evidence="3">
    <location>
        <begin position="30"/>
        <end position="148"/>
    </location>
</feature>
<evidence type="ECO:0000313" key="5">
    <source>
        <dbReference type="EMBL" id="MDN7128825.1"/>
    </source>
</evidence>
<dbReference type="SUPFAM" id="SSF56601">
    <property type="entry name" value="beta-lactamase/transpeptidase-like"/>
    <property type="match status" value="1"/>
</dbReference>
<feature type="signal peptide" evidence="1">
    <location>
        <begin position="1"/>
        <end position="18"/>
    </location>
</feature>